<keyword evidence="5" id="KW-1185">Reference proteome</keyword>
<dbReference type="InterPro" id="IPR004088">
    <property type="entry name" value="KH_dom_type_1"/>
</dbReference>
<feature type="domain" description="K Homology" evidence="3">
    <location>
        <begin position="590"/>
        <end position="656"/>
    </location>
</feature>
<dbReference type="Pfam" id="PF00013">
    <property type="entry name" value="KH_1"/>
    <property type="match status" value="1"/>
</dbReference>
<feature type="region of interest" description="Disordered" evidence="2">
    <location>
        <begin position="264"/>
        <end position="316"/>
    </location>
</feature>
<evidence type="ECO:0000259" key="3">
    <source>
        <dbReference type="SMART" id="SM00322"/>
    </source>
</evidence>
<name>A0A067MUB2_BOTB1</name>
<dbReference type="InterPro" id="IPR036612">
    <property type="entry name" value="KH_dom_type_1_sf"/>
</dbReference>
<keyword evidence="1" id="KW-0694">RNA-binding</keyword>
<dbReference type="CDD" id="cd00105">
    <property type="entry name" value="KH-I"/>
    <property type="match status" value="2"/>
</dbReference>
<dbReference type="SUPFAM" id="SSF54791">
    <property type="entry name" value="Eukaryotic type KH-domain (KH-domain type I)"/>
    <property type="match status" value="2"/>
</dbReference>
<sequence>MPSRKPKTRSPPSVAHDKPLPPMPLTAVLDPQRPHSTRQLRQHMVSRVINNIAPFSGQPWVMDQQLPEDVERACQSFLDREGEIVQCLQTIFVHRIRYEHLADTCVREYVKLELSRYASPSAQSLSRRAQEEQIEKLLDDVRQHTRHWLSISRVESLAQAEHMRETMFALEGAFWRLNEEPDWLPPVALIENDEMELSYALDRVLSNPAELEEAKLLRGNEAKGFLSLLKQNVDRLDQENAMLCDLAWDVLDTLTRTVKGPRVRSKSSRLARKSDALGSVSDTEIGRGYGSEVSENSSPQFHPASPPSSEASVGPSTVTEFVQLDPWLHRYIKEEDVQTLIESCGGPTDRRTQRDLVRFPRDKATGHIRIRGPPQLVAKLKEELELAAELLREEWGVLGIAIPVWQHSTLKGPKSRNFRALERETGVKIIFPDDQASVLWGHVVPRNVDQLTDADPSMVVKCGGPIDRCEEVIEELQARLRALKGLQSRVVAPLLYFCELSEHYVRTRFSSQGVYVESVRRPRNSYLIPPSAAQEAVAIAPGTQWSITSNYAPESRAGNFEWKLTAKDLPSLEHAEGMFTEMLTAVAMSASHIGFLTLPDPQRVAFVVGPLGQTVHAIEAETKTTIKIARGERTIVIIGTQTGLEAAKNAILRITHVH</sequence>
<dbReference type="AlphaFoldDB" id="A0A067MUB2"/>
<evidence type="ECO:0000313" key="4">
    <source>
        <dbReference type="EMBL" id="KDQ15442.1"/>
    </source>
</evidence>
<dbReference type="OrthoDB" id="10027144at2759"/>
<organism evidence="4 5">
    <name type="scientific">Botryobasidium botryosum (strain FD-172 SS1)</name>
    <dbReference type="NCBI Taxonomy" id="930990"/>
    <lineage>
        <taxon>Eukaryota</taxon>
        <taxon>Fungi</taxon>
        <taxon>Dikarya</taxon>
        <taxon>Basidiomycota</taxon>
        <taxon>Agaricomycotina</taxon>
        <taxon>Agaricomycetes</taxon>
        <taxon>Cantharellales</taxon>
        <taxon>Botryobasidiaceae</taxon>
        <taxon>Botryobasidium</taxon>
    </lineage>
</organism>
<dbReference type="HOGENOM" id="CLU_416761_0_0_1"/>
<evidence type="ECO:0000313" key="5">
    <source>
        <dbReference type="Proteomes" id="UP000027195"/>
    </source>
</evidence>
<dbReference type="Gene3D" id="3.30.1370.10">
    <property type="entry name" value="K Homology domain, type 1"/>
    <property type="match status" value="2"/>
</dbReference>
<dbReference type="GO" id="GO:0003723">
    <property type="term" value="F:RNA binding"/>
    <property type="evidence" value="ECO:0007669"/>
    <property type="project" value="UniProtKB-UniRule"/>
</dbReference>
<feature type="region of interest" description="Disordered" evidence="2">
    <location>
        <begin position="1"/>
        <end position="35"/>
    </location>
</feature>
<reference evidence="5" key="1">
    <citation type="journal article" date="2014" name="Proc. Natl. Acad. Sci. U.S.A.">
        <title>Extensive sampling of basidiomycete genomes demonstrates inadequacy of the white-rot/brown-rot paradigm for wood decay fungi.</title>
        <authorList>
            <person name="Riley R."/>
            <person name="Salamov A.A."/>
            <person name="Brown D.W."/>
            <person name="Nagy L.G."/>
            <person name="Floudas D."/>
            <person name="Held B.W."/>
            <person name="Levasseur A."/>
            <person name="Lombard V."/>
            <person name="Morin E."/>
            <person name="Otillar R."/>
            <person name="Lindquist E.A."/>
            <person name="Sun H."/>
            <person name="LaButti K.M."/>
            <person name="Schmutz J."/>
            <person name="Jabbour D."/>
            <person name="Luo H."/>
            <person name="Baker S.E."/>
            <person name="Pisabarro A.G."/>
            <person name="Walton J.D."/>
            <person name="Blanchette R.A."/>
            <person name="Henrissat B."/>
            <person name="Martin F."/>
            <person name="Cullen D."/>
            <person name="Hibbett D.S."/>
            <person name="Grigoriev I.V."/>
        </authorList>
    </citation>
    <scope>NUCLEOTIDE SEQUENCE [LARGE SCALE GENOMIC DNA]</scope>
    <source>
        <strain evidence="5">FD-172 SS1</strain>
    </source>
</reference>
<dbReference type="InterPro" id="IPR004087">
    <property type="entry name" value="KH_dom"/>
</dbReference>
<proteinExistence type="predicted"/>
<dbReference type="EMBL" id="KL198032">
    <property type="protein sequence ID" value="KDQ15442.1"/>
    <property type="molecule type" value="Genomic_DNA"/>
</dbReference>
<feature type="domain" description="K Homology" evidence="3">
    <location>
        <begin position="394"/>
        <end position="481"/>
    </location>
</feature>
<dbReference type="Proteomes" id="UP000027195">
    <property type="component" value="Unassembled WGS sequence"/>
</dbReference>
<gene>
    <name evidence="4" type="ORF">BOTBODRAFT_31771</name>
</gene>
<protein>
    <recommendedName>
        <fullName evidence="3">K Homology domain-containing protein</fullName>
    </recommendedName>
</protein>
<evidence type="ECO:0000256" key="1">
    <source>
        <dbReference type="PROSITE-ProRule" id="PRU00117"/>
    </source>
</evidence>
<feature type="compositionally biased region" description="Polar residues" evidence="2">
    <location>
        <begin position="307"/>
        <end position="316"/>
    </location>
</feature>
<dbReference type="STRING" id="930990.A0A067MUB2"/>
<dbReference type="SMART" id="SM00322">
    <property type="entry name" value="KH"/>
    <property type="match status" value="2"/>
</dbReference>
<dbReference type="InParanoid" id="A0A067MUB2"/>
<evidence type="ECO:0000256" key="2">
    <source>
        <dbReference type="SAM" id="MobiDB-lite"/>
    </source>
</evidence>
<accession>A0A067MUB2</accession>
<dbReference type="PROSITE" id="PS50084">
    <property type="entry name" value="KH_TYPE_1"/>
    <property type="match status" value="1"/>
</dbReference>